<sequence>MTLKIYEVPVKNIPNQSLSVVVGGIGFDIELNTRLNEELYLSLKANGKSILNNRICRDRTPLISVEYLNVGNVNLAFFDTQGKQNPHYQALGTRYKLIFVER</sequence>
<dbReference type="AlphaFoldDB" id="A0A859IH39"/>
<reference evidence="2 3" key="1">
    <citation type="submission" date="2019-06" db="EMBL/GenBank/DDBJ databases">
        <title>Complete genome sequence of Haemophilus parasuis HPS412.</title>
        <authorList>
            <person name="Yang S."/>
            <person name="Huang C."/>
        </authorList>
    </citation>
    <scope>NUCLEOTIDE SEQUENCE [LARGE SCALE GENOMIC DNA]</scope>
    <source>
        <strain evidence="2 3">HPS412</strain>
    </source>
</reference>
<evidence type="ECO:0000313" key="3">
    <source>
        <dbReference type="Proteomes" id="UP000509790"/>
    </source>
</evidence>
<evidence type="ECO:0000259" key="1">
    <source>
        <dbReference type="Pfam" id="PF22479"/>
    </source>
</evidence>
<name>A0A859IH39_GLAPU</name>
<gene>
    <name evidence="2" type="ORF">FLK62_08730</name>
</gene>
<dbReference type="Pfam" id="PF22479">
    <property type="entry name" value="Pam3_gp18"/>
    <property type="match status" value="1"/>
</dbReference>
<dbReference type="RefSeq" id="WP_176443792.1">
    <property type="nucleotide sequence ID" value="NZ_CP041334.1"/>
</dbReference>
<accession>A0A859IH39</accession>
<dbReference type="InterPro" id="IPR054252">
    <property type="entry name" value="Pam3_gp18"/>
</dbReference>
<organism evidence="2 3">
    <name type="scientific">Glaesserella parasuis</name>
    <name type="common">Haemophilus parasuis</name>
    <dbReference type="NCBI Taxonomy" id="738"/>
    <lineage>
        <taxon>Bacteria</taxon>
        <taxon>Pseudomonadati</taxon>
        <taxon>Pseudomonadota</taxon>
        <taxon>Gammaproteobacteria</taxon>
        <taxon>Pasteurellales</taxon>
        <taxon>Pasteurellaceae</taxon>
        <taxon>Glaesserella</taxon>
    </lineage>
</organism>
<protein>
    <recommendedName>
        <fullName evidence="1">Cyanophage baseplate Pam3 plug gp18 domain-containing protein</fullName>
    </recommendedName>
</protein>
<dbReference type="Proteomes" id="UP000509790">
    <property type="component" value="Chromosome"/>
</dbReference>
<dbReference type="EMBL" id="CP041334">
    <property type="protein sequence ID" value="QKY73310.1"/>
    <property type="molecule type" value="Genomic_DNA"/>
</dbReference>
<proteinExistence type="predicted"/>
<evidence type="ECO:0000313" key="2">
    <source>
        <dbReference type="EMBL" id="QKY73310.1"/>
    </source>
</evidence>
<feature type="domain" description="Cyanophage baseplate Pam3 plug gp18" evidence="1">
    <location>
        <begin position="5"/>
        <end position="101"/>
    </location>
</feature>